<dbReference type="Proteomes" id="UP000664132">
    <property type="component" value="Unassembled WGS sequence"/>
</dbReference>
<dbReference type="InterPro" id="IPR029021">
    <property type="entry name" value="Prot-tyrosine_phosphatase-like"/>
</dbReference>
<keyword evidence="2" id="KW-1185">Reference proteome</keyword>
<evidence type="ECO:0000313" key="2">
    <source>
        <dbReference type="Proteomes" id="UP000664132"/>
    </source>
</evidence>
<dbReference type="InterPro" id="IPR026893">
    <property type="entry name" value="Tyr/Ser_Pase_IphP-type"/>
</dbReference>
<accession>A0A8H7TG08</accession>
<proteinExistence type="predicted"/>
<comment type="caution">
    <text evidence="1">The sequence shown here is derived from an EMBL/GenBank/DDBJ whole genome shotgun (WGS) entry which is preliminary data.</text>
</comment>
<organism evidence="1 2">
    <name type="scientific">Cadophora malorum</name>
    <dbReference type="NCBI Taxonomy" id="108018"/>
    <lineage>
        <taxon>Eukaryota</taxon>
        <taxon>Fungi</taxon>
        <taxon>Dikarya</taxon>
        <taxon>Ascomycota</taxon>
        <taxon>Pezizomycotina</taxon>
        <taxon>Leotiomycetes</taxon>
        <taxon>Helotiales</taxon>
        <taxon>Ploettnerulaceae</taxon>
        <taxon>Cadophora</taxon>
    </lineage>
</organism>
<dbReference type="InterPro" id="IPR016130">
    <property type="entry name" value="Tyr_Pase_AS"/>
</dbReference>
<dbReference type="Pfam" id="PF13350">
    <property type="entry name" value="Y_phosphatase3"/>
    <property type="match status" value="1"/>
</dbReference>
<reference evidence="1" key="1">
    <citation type="submission" date="2021-02" db="EMBL/GenBank/DDBJ databases">
        <title>Genome sequence Cadophora malorum strain M34.</title>
        <authorList>
            <person name="Stefanovic E."/>
            <person name="Vu D."/>
            <person name="Scully C."/>
            <person name="Dijksterhuis J."/>
            <person name="Roader J."/>
            <person name="Houbraken J."/>
        </authorList>
    </citation>
    <scope>NUCLEOTIDE SEQUENCE</scope>
    <source>
        <strain evidence="1">M34</strain>
    </source>
</reference>
<gene>
    <name evidence="1" type="ORF">IFR04_008648</name>
</gene>
<dbReference type="Gene3D" id="3.90.190.10">
    <property type="entry name" value="Protein tyrosine phosphatase superfamily"/>
    <property type="match status" value="1"/>
</dbReference>
<dbReference type="PANTHER" id="PTHR31126:SF1">
    <property type="entry name" value="TYROSINE SPECIFIC PROTEIN PHOSPHATASES DOMAIN-CONTAINING PROTEIN"/>
    <property type="match status" value="1"/>
</dbReference>
<dbReference type="AlphaFoldDB" id="A0A8H7TG08"/>
<dbReference type="EMBL" id="JAFJYH010000134">
    <property type="protein sequence ID" value="KAG4418206.1"/>
    <property type="molecule type" value="Genomic_DNA"/>
</dbReference>
<dbReference type="SUPFAM" id="SSF52799">
    <property type="entry name" value="(Phosphotyrosine protein) phosphatases II"/>
    <property type="match status" value="1"/>
</dbReference>
<dbReference type="PROSITE" id="PS00383">
    <property type="entry name" value="TYR_PHOSPHATASE_1"/>
    <property type="match status" value="1"/>
</dbReference>
<dbReference type="PANTHER" id="PTHR31126">
    <property type="entry name" value="TYROSINE-PROTEIN PHOSPHATASE"/>
    <property type="match status" value="1"/>
</dbReference>
<evidence type="ECO:0000313" key="1">
    <source>
        <dbReference type="EMBL" id="KAG4418206.1"/>
    </source>
</evidence>
<dbReference type="GO" id="GO:0004721">
    <property type="term" value="F:phosphoprotein phosphatase activity"/>
    <property type="evidence" value="ECO:0007669"/>
    <property type="project" value="InterPro"/>
</dbReference>
<evidence type="ECO:0008006" key="3">
    <source>
        <dbReference type="Google" id="ProtNLM"/>
    </source>
</evidence>
<name>A0A8H7TG08_9HELO</name>
<sequence length="303" mass="33327">MTDKPEVQPPFVDIPGLANFRDVGGWPIEDGKGVVKGTVRKGIFYRGPDTTTVTDEGVVKLRSLGVTTDFDLRSKGQIEKAGGFKELEGIRRVWCPAFPDGEYSPEKAAARYVLYASDGTEGIVEAFTEILTHGAPACRTMLLHIASMSLDSPTACYIHCTTGNNRSGVFVGIILSLLGVKPEVVAEEYKLSDIGLQPIREGVVDRLMKSPVFARSGGGGRERAERMVGARLESMLAMLEMVDRKWGGAEKYVKTMCKLTDEEIAKVRKVLVKSNVVVPERRKSRAWETSKEILNRLRNAFSS</sequence>
<dbReference type="OrthoDB" id="449382at2759"/>
<protein>
    <recommendedName>
        <fullName evidence="3">Tyrosine specific protein phosphatases domain-containing protein</fullName>
    </recommendedName>
</protein>